<evidence type="ECO:0000256" key="2">
    <source>
        <dbReference type="SAM" id="Phobius"/>
    </source>
</evidence>
<sequence length="535" mass="60507">MLVWSSYLVANRVADFVLGQLSNAMDDSSSKAIIAFWATFLILHLGGPDTITAYSMEDNDLWPRHLVSLIYELIIAFYVLVLSKPTTRLIAPTMLIFLVAIIKYVERSYSLYKASTESFHSSIESSPKKSPINISLAISNKVGLNALNGAFGLYSACKPFFLDLYPRVDLYLTYSHFFEHMTAKDILKVIGMELSYVYDELYVKADVTEELQDIITTYAQRRFLEYLKESSEPKSFFALQEVIIALNWVDPSFLKHINALPFNQQVLVCYISPELCFNWKSEYLHPLYSHRIEIEVEENKARSSEMEVCKYLSKYLMYMVLMQPDIMSTMGGSSPLLFKWVCDDMVQFYRSVDNNHLLMPTATVEEVCREMLTTPIEWKEDPSFFYIALMLAHMMLLIRTVKIGSQISPFCSFGSTVDQIPWPSLSSGAIWSIDSNRGGFDGSAASLMQISAARISAYFKENGWSSSSIYALPPLADSLVVVRSPLSSPATNKGSPLARRGDGSDLEPHPLRLTIATFDAKWEIPSEVDAEMSTR</sequence>
<keyword evidence="5" id="KW-1185">Reference proteome</keyword>
<dbReference type="AlphaFoldDB" id="A0AAV7HDL8"/>
<dbReference type="Proteomes" id="UP000775213">
    <property type="component" value="Unassembled WGS sequence"/>
</dbReference>
<accession>A0AAV7HDL8</accession>
<feature type="transmembrane region" description="Helical" evidence="2">
    <location>
        <begin position="89"/>
        <end position="105"/>
    </location>
</feature>
<feature type="domain" description="DUF4220" evidence="3">
    <location>
        <begin position="4"/>
        <end position="210"/>
    </location>
</feature>
<evidence type="ECO:0000256" key="1">
    <source>
        <dbReference type="SAM" id="MobiDB-lite"/>
    </source>
</evidence>
<keyword evidence="2" id="KW-0472">Membrane</keyword>
<feature type="transmembrane region" description="Helical" evidence="2">
    <location>
        <begin position="32"/>
        <end position="54"/>
    </location>
</feature>
<name>A0AAV7HDL8_DENCH</name>
<comment type="caution">
    <text evidence="4">The sequence shown here is derived from an EMBL/GenBank/DDBJ whole genome shotgun (WGS) entry which is preliminary data.</text>
</comment>
<gene>
    <name evidence="4" type="ORF">IEQ34_003954</name>
</gene>
<keyword evidence="2" id="KW-0812">Transmembrane</keyword>
<proteinExistence type="predicted"/>
<dbReference type="Pfam" id="PF13968">
    <property type="entry name" value="DUF4220"/>
    <property type="match status" value="1"/>
</dbReference>
<organism evidence="4 5">
    <name type="scientific">Dendrobium chrysotoxum</name>
    <name type="common">Orchid</name>
    <dbReference type="NCBI Taxonomy" id="161865"/>
    <lineage>
        <taxon>Eukaryota</taxon>
        <taxon>Viridiplantae</taxon>
        <taxon>Streptophyta</taxon>
        <taxon>Embryophyta</taxon>
        <taxon>Tracheophyta</taxon>
        <taxon>Spermatophyta</taxon>
        <taxon>Magnoliopsida</taxon>
        <taxon>Liliopsida</taxon>
        <taxon>Asparagales</taxon>
        <taxon>Orchidaceae</taxon>
        <taxon>Epidendroideae</taxon>
        <taxon>Malaxideae</taxon>
        <taxon>Dendrobiinae</taxon>
        <taxon>Dendrobium</taxon>
    </lineage>
</organism>
<feature type="region of interest" description="Disordered" evidence="1">
    <location>
        <begin position="487"/>
        <end position="506"/>
    </location>
</feature>
<dbReference type="PANTHER" id="PTHR31325">
    <property type="entry name" value="OS01G0798800 PROTEIN-RELATED"/>
    <property type="match status" value="1"/>
</dbReference>
<keyword evidence="2" id="KW-1133">Transmembrane helix</keyword>
<evidence type="ECO:0000259" key="3">
    <source>
        <dbReference type="Pfam" id="PF13968"/>
    </source>
</evidence>
<evidence type="ECO:0000313" key="4">
    <source>
        <dbReference type="EMBL" id="KAH0466716.1"/>
    </source>
</evidence>
<reference evidence="4 5" key="1">
    <citation type="journal article" date="2021" name="Hortic Res">
        <title>Chromosome-scale assembly of the Dendrobium chrysotoxum genome enhances the understanding of orchid evolution.</title>
        <authorList>
            <person name="Zhang Y."/>
            <person name="Zhang G.Q."/>
            <person name="Zhang D."/>
            <person name="Liu X.D."/>
            <person name="Xu X.Y."/>
            <person name="Sun W.H."/>
            <person name="Yu X."/>
            <person name="Zhu X."/>
            <person name="Wang Z.W."/>
            <person name="Zhao X."/>
            <person name="Zhong W.Y."/>
            <person name="Chen H."/>
            <person name="Yin W.L."/>
            <person name="Huang T."/>
            <person name="Niu S.C."/>
            <person name="Liu Z.J."/>
        </authorList>
    </citation>
    <scope>NUCLEOTIDE SEQUENCE [LARGE SCALE GENOMIC DNA]</scope>
    <source>
        <strain evidence="4">Lindl</strain>
    </source>
</reference>
<evidence type="ECO:0000313" key="5">
    <source>
        <dbReference type="Proteomes" id="UP000775213"/>
    </source>
</evidence>
<feature type="transmembrane region" description="Helical" evidence="2">
    <location>
        <begin position="66"/>
        <end position="83"/>
    </location>
</feature>
<protein>
    <recommendedName>
        <fullName evidence="3">DUF4220 domain-containing protein</fullName>
    </recommendedName>
</protein>
<dbReference type="EMBL" id="JAGFBR010000005">
    <property type="protein sequence ID" value="KAH0466716.1"/>
    <property type="molecule type" value="Genomic_DNA"/>
</dbReference>
<dbReference type="InterPro" id="IPR025315">
    <property type="entry name" value="DUF4220"/>
</dbReference>